<gene>
    <name evidence="13" type="primary">rlmN</name>
    <name evidence="13" type="ORF">ENF18_00415</name>
</gene>
<feature type="non-terminal residue" evidence="13">
    <location>
        <position position="1"/>
    </location>
</feature>
<evidence type="ECO:0000256" key="3">
    <source>
        <dbReference type="ARBA" id="ARBA00022485"/>
    </source>
</evidence>
<dbReference type="GO" id="GO:0046872">
    <property type="term" value="F:metal ion binding"/>
    <property type="evidence" value="ECO:0007669"/>
    <property type="project" value="UniProtKB-KW"/>
</dbReference>
<keyword evidence="7 13" id="KW-0808">Transferase</keyword>
<keyword evidence="5" id="KW-0698">rRNA processing</keyword>
<evidence type="ECO:0000256" key="8">
    <source>
        <dbReference type="ARBA" id="ARBA00022691"/>
    </source>
</evidence>
<dbReference type="InterPro" id="IPR040072">
    <property type="entry name" value="Methyltransferase_A"/>
</dbReference>
<dbReference type="AlphaFoldDB" id="A0A7C0V9R4"/>
<dbReference type="GO" id="GO:0008173">
    <property type="term" value="F:RNA methyltransferase activity"/>
    <property type="evidence" value="ECO:0007669"/>
    <property type="project" value="InterPro"/>
</dbReference>
<dbReference type="InterPro" id="IPR013785">
    <property type="entry name" value="Aldolase_TIM"/>
</dbReference>
<dbReference type="GO" id="GO:0051539">
    <property type="term" value="F:4 iron, 4 sulfur cluster binding"/>
    <property type="evidence" value="ECO:0007669"/>
    <property type="project" value="UniProtKB-KW"/>
</dbReference>
<evidence type="ECO:0000256" key="11">
    <source>
        <dbReference type="ARBA" id="ARBA00023014"/>
    </source>
</evidence>
<dbReference type="Gene3D" id="3.20.20.70">
    <property type="entry name" value="Aldolase class I"/>
    <property type="match status" value="1"/>
</dbReference>
<evidence type="ECO:0000256" key="5">
    <source>
        <dbReference type="ARBA" id="ARBA00022552"/>
    </source>
</evidence>
<name>A0A7C0V9R4_UNCW3</name>
<dbReference type="InterPro" id="IPR007197">
    <property type="entry name" value="rSAM"/>
</dbReference>
<dbReference type="EC" id="2.1.1.192" evidence="13"/>
<dbReference type="PROSITE" id="PS51918">
    <property type="entry name" value="RADICAL_SAM"/>
    <property type="match status" value="1"/>
</dbReference>
<reference evidence="13" key="1">
    <citation type="journal article" date="2020" name="mSystems">
        <title>Genome- and Community-Level Interaction Insights into Carbon Utilization and Element Cycling Functions of Hydrothermarchaeota in Hydrothermal Sediment.</title>
        <authorList>
            <person name="Zhou Z."/>
            <person name="Liu Y."/>
            <person name="Xu W."/>
            <person name="Pan J."/>
            <person name="Luo Z.H."/>
            <person name="Li M."/>
        </authorList>
    </citation>
    <scope>NUCLEOTIDE SEQUENCE [LARGE SCALE GENOMIC DNA]</scope>
    <source>
        <strain evidence="13">HyVt-102</strain>
    </source>
</reference>
<dbReference type="CDD" id="cd01335">
    <property type="entry name" value="Radical_SAM"/>
    <property type="match status" value="1"/>
</dbReference>
<evidence type="ECO:0000256" key="9">
    <source>
        <dbReference type="ARBA" id="ARBA00022723"/>
    </source>
</evidence>
<dbReference type="GO" id="GO:0070475">
    <property type="term" value="P:rRNA base methylation"/>
    <property type="evidence" value="ECO:0007669"/>
    <property type="project" value="InterPro"/>
</dbReference>
<sequence length="274" mass="30731">LEPAHVSTSRDGSIKYLFKLEDGETIESVFIPEGKRRTVCVSTQVGCGMGCKFCATGKIGLIRNLSFYEIADQVLSVQKITGERITNVVLMGMGEPFANRDEVLKALRIINKHIVIGARKITVSTAGIVPGIKRFAETPFQYKLAISLNAAIQEKREKIMPVAKAYTINDIMDALDYYYSRKHLRVTFEYVLFKNFNDSEEDAEALGAIASRIPSKINIIPYNQVEGFPYESPDEDDVNRFAEYLYPIAPAVTIRWSRGRDVHAACGQLRGMYT</sequence>
<dbReference type="FunFam" id="3.20.20.70:FF:000014">
    <property type="entry name" value="Probable dual-specificity RNA methyltransferase RlmN"/>
    <property type="match status" value="1"/>
</dbReference>
<evidence type="ECO:0000256" key="10">
    <source>
        <dbReference type="ARBA" id="ARBA00023004"/>
    </source>
</evidence>
<comment type="subcellular location">
    <subcellularLocation>
        <location evidence="2">Cytoplasm</location>
    </subcellularLocation>
</comment>
<dbReference type="GO" id="GO:0030488">
    <property type="term" value="P:tRNA methylation"/>
    <property type="evidence" value="ECO:0007669"/>
    <property type="project" value="InterPro"/>
</dbReference>
<keyword evidence="6 13" id="KW-0489">Methyltransferase</keyword>
<keyword evidence="8" id="KW-0949">S-adenosyl-L-methionine</keyword>
<dbReference type="Pfam" id="PF04055">
    <property type="entry name" value="Radical_SAM"/>
    <property type="match status" value="1"/>
</dbReference>
<keyword evidence="3" id="KW-0004">4Fe-4S</keyword>
<dbReference type="SFLD" id="SFLDS00029">
    <property type="entry name" value="Radical_SAM"/>
    <property type="match status" value="1"/>
</dbReference>
<comment type="caution">
    <text evidence="13">The sequence shown here is derived from an EMBL/GenBank/DDBJ whole genome shotgun (WGS) entry which is preliminary data.</text>
</comment>
<evidence type="ECO:0000256" key="2">
    <source>
        <dbReference type="ARBA" id="ARBA00004496"/>
    </source>
</evidence>
<dbReference type="NCBIfam" id="TIGR00048">
    <property type="entry name" value="rRNA_mod_RlmN"/>
    <property type="match status" value="1"/>
</dbReference>
<dbReference type="InterPro" id="IPR058240">
    <property type="entry name" value="rSAM_sf"/>
</dbReference>
<evidence type="ECO:0000256" key="6">
    <source>
        <dbReference type="ARBA" id="ARBA00022603"/>
    </source>
</evidence>
<keyword evidence="9" id="KW-0479">Metal-binding</keyword>
<dbReference type="EMBL" id="DQWE01000020">
    <property type="protein sequence ID" value="HDI82237.1"/>
    <property type="molecule type" value="Genomic_DNA"/>
</dbReference>
<comment type="cofactor">
    <cofactor evidence="1">
        <name>[4Fe-4S] cluster</name>
        <dbReference type="ChEBI" id="CHEBI:49883"/>
    </cofactor>
</comment>
<evidence type="ECO:0000313" key="13">
    <source>
        <dbReference type="EMBL" id="HDI82237.1"/>
    </source>
</evidence>
<evidence type="ECO:0000256" key="7">
    <source>
        <dbReference type="ARBA" id="ARBA00022679"/>
    </source>
</evidence>
<dbReference type="PANTHER" id="PTHR30544">
    <property type="entry name" value="23S RRNA METHYLTRANSFERASE"/>
    <property type="match status" value="1"/>
</dbReference>
<evidence type="ECO:0000259" key="12">
    <source>
        <dbReference type="PROSITE" id="PS51918"/>
    </source>
</evidence>
<keyword evidence="10" id="KW-0408">Iron</keyword>
<evidence type="ECO:0000256" key="4">
    <source>
        <dbReference type="ARBA" id="ARBA00022490"/>
    </source>
</evidence>
<dbReference type="GO" id="GO:0005737">
    <property type="term" value="C:cytoplasm"/>
    <property type="evidence" value="ECO:0007669"/>
    <property type="project" value="UniProtKB-SubCell"/>
</dbReference>
<dbReference type="PANTHER" id="PTHR30544:SF5">
    <property type="entry name" value="RADICAL SAM CORE DOMAIN-CONTAINING PROTEIN"/>
    <property type="match status" value="1"/>
</dbReference>
<dbReference type="InterPro" id="IPR027492">
    <property type="entry name" value="RNA_MTrfase_RlmN"/>
</dbReference>
<dbReference type="Proteomes" id="UP000885847">
    <property type="component" value="Unassembled WGS sequence"/>
</dbReference>
<accession>A0A7C0V9R4</accession>
<dbReference type="SFLD" id="SFLDG01062">
    <property type="entry name" value="methyltransferase_(Class_A)"/>
    <property type="match status" value="1"/>
</dbReference>
<dbReference type="SFLD" id="SFLDF00275">
    <property type="entry name" value="adenosine_C2_methyltransferase"/>
    <property type="match status" value="1"/>
</dbReference>
<organism evidence="13">
    <name type="scientific">candidate division WOR-3 bacterium</name>
    <dbReference type="NCBI Taxonomy" id="2052148"/>
    <lineage>
        <taxon>Bacteria</taxon>
        <taxon>Bacteria division WOR-3</taxon>
    </lineage>
</organism>
<protein>
    <submittedName>
        <fullName evidence="13">23S rRNA (Adenine(2503)-C(2))-methyltransferase RlmN</fullName>
        <ecNumber evidence="13">2.1.1.192</ecNumber>
    </submittedName>
</protein>
<keyword evidence="11" id="KW-0411">Iron-sulfur</keyword>
<evidence type="ECO:0000256" key="1">
    <source>
        <dbReference type="ARBA" id="ARBA00001966"/>
    </source>
</evidence>
<keyword evidence="4" id="KW-0963">Cytoplasm</keyword>
<dbReference type="InterPro" id="IPR004383">
    <property type="entry name" value="rRNA_lsu_MTrfase_RlmN/Cfr"/>
</dbReference>
<proteinExistence type="predicted"/>
<dbReference type="SUPFAM" id="SSF102114">
    <property type="entry name" value="Radical SAM enzymes"/>
    <property type="match status" value="1"/>
</dbReference>
<feature type="domain" description="Radical SAM core" evidence="12">
    <location>
        <begin position="33"/>
        <end position="258"/>
    </location>
</feature>